<sequence>MSNPLEFRYRLVYESLAKLTTHLNHSETLDEVQHCLQRHLKYLFDYQLVRFGYYQDGQYTIYSVFKAESRLETGSTKIFWEHERILQKQEIPVVLDNLSNLDVRAETYPIPLKEVCDKIWGWHFPFGTASGMVVSVFSGENKLFSQTDIPVLKIVSESLYSRIFTICLIQELDQRKQDLLIALEDVQEKNRIVSDLVHKQEEIIQQRTRELQIKNEKLFELSKLNAHSVREPLSRILGLIQVAELIYSNEIQPEWLAMLQVSSQDLDSALQNVIQLTDREILK</sequence>
<proteinExistence type="predicted"/>
<comment type="caution">
    <text evidence="1">The sequence shown here is derived from an EMBL/GenBank/DDBJ whole genome shotgun (WGS) entry which is preliminary data.</text>
</comment>
<dbReference type="GO" id="GO:0000155">
    <property type="term" value="F:phosphorelay sensor kinase activity"/>
    <property type="evidence" value="ECO:0007669"/>
    <property type="project" value="InterPro"/>
</dbReference>
<dbReference type="InterPro" id="IPR036097">
    <property type="entry name" value="HisK_dim/P_sf"/>
</dbReference>
<accession>A0AAE3R7Z3</accession>
<keyword evidence="2" id="KW-1185">Reference proteome</keyword>
<reference evidence="1" key="1">
    <citation type="submission" date="2023-05" db="EMBL/GenBank/DDBJ databases">
        <authorList>
            <person name="Zhang X."/>
        </authorList>
    </citation>
    <scope>NUCLEOTIDE SEQUENCE</scope>
    <source>
        <strain evidence="1">BD1B2-1</strain>
    </source>
</reference>
<name>A0AAE3R7Z3_9BACT</name>
<dbReference type="RefSeq" id="WP_314516600.1">
    <property type="nucleotide sequence ID" value="NZ_JASJOU010000013.1"/>
</dbReference>
<evidence type="ECO:0000313" key="1">
    <source>
        <dbReference type="EMBL" id="MDJ1504905.1"/>
    </source>
</evidence>
<gene>
    <name evidence="1" type="ORF">QNI22_29850</name>
</gene>
<dbReference type="Proteomes" id="UP001232063">
    <property type="component" value="Unassembled WGS sequence"/>
</dbReference>
<evidence type="ECO:0000313" key="2">
    <source>
        <dbReference type="Proteomes" id="UP001232063"/>
    </source>
</evidence>
<dbReference type="SUPFAM" id="SSF47384">
    <property type="entry name" value="Homodimeric domain of signal transducing histidine kinase"/>
    <property type="match status" value="1"/>
</dbReference>
<organism evidence="1 2">
    <name type="scientific">Xanthocytophaga agilis</name>
    <dbReference type="NCBI Taxonomy" id="3048010"/>
    <lineage>
        <taxon>Bacteria</taxon>
        <taxon>Pseudomonadati</taxon>
        <taxon>Bacteroidota</taxon>
        <taxon>Cytophagia</taxon>
        <taxon>Cytophagales</taxon>
        <taxon>Rhodocytophagaceae</taxon>
        <taxon>Xanthocytophaga</taxon>
    </lineage>
</organism>
<evidence type="ECO:0008006" key="3">
    <source>
        <dbReference type="Google" id="ProtNLM"/>
    </source>
</evidence>
<dbReference type="AlphaFoldDB" id="A0AAE3R7Z3"/>
<dbReference type="EMBL" id="JASJOU010000013">
    <property type="protein sequence ID" value="MDJ1504905.1"/>
    <property type="molecule type" value="Genomic_DNA"/>
</dbReference>
<protein>
    <recommendedName>
        <fullName evidence="3">Histidine kinase</fullName>
    </recommendedName>
</protein>